<reference evidence="2 3" key="1">
    <citation type="submission" date="2012-02" db="EMBL/GenBank/DDBJ databases">
        <title>Whole genome shotgun sequence of Gordonia terrae NBRC 100016.</title>
        <authorList>
            <person name="Takarada H."/>
            <person name="Hosoyama A."/>
            <person name="Tsuchikane K."/>
            <person name="Katsumata H."/>
            <person name="Yamazaki S."/>
            <person name="Fujita N."/>
        </authorList>
    </citation>
    <scope>NUCLEOTIDE SEQUENCE [LARGE SCALE GENOMIC DNA]</scope>
    <source>
        <strain evidence="2 3">NBRC 100016</strain>
    </source>
</reference>
<dbReference type="Proteomes" id="UP000004881">
    <property type="component" value="Unassembled WGS sequence"/>
</dbReference>
<organism evidence="2 3">
    <name type="scientific">Gordonia terrae NBRC 100016</name>
    <dbReference type="NCBI Taxonomy" id="1089454"/>
    <lineage>
        <taxon>Bacteria</taxon>
        <taxon>Bacillati</taxon>
        <taxon>Actinomycetota</taxon>
        <taxon>Actinomycetes</taxon>
        <taxon>Mycobacteriales</taxon>
        <taxon>Gordoniaceae</taxon>
        <taxon>Gordonia</taxon>
    </lineage>
</organism>
<accession>A0ABQ0HGB7</accession>
<gene>
    <name evidence="2" type="ORF">GOTRE_076_00250</name>
</gene>
<evidence type="ECO:0000313" key="3">
    <source>
        <dbReference type="Proteomes" id="UP000004881"/>
    </source>
</evidence>
<sequence length="142" mass="14371">MVVEVASEGASGAEVTERGSESAGGRVVSAGATAILHRMGGLAASPCPGLMVKGEERSSGARVKRTPVSCDPMTNQLLRAAMVYVKVLSVHYGELLSVGPVRGLPPPSARGRGGSAATAFISRSPGSRLIRPTGPLLCTAST</sequence>
<evidence type="ECO:0008006" key="4">
    <source>
        <dbReference type="Google" id="ProtNLM"/>
    </source>
</evidence>
<comment type="caution">
    <text evidence="2">The sequence shown here is derived from an EMBL/GenBank/DDBJ whole genome shotgun (WGS) entry which is preliminary data.</text>
</comment>
<feature type="region of interest" description="Disordered" evidence="1">
    <location>
        <begin position="1"/>
        <end position="24"/>
    </location>
</feature>
<name>A0ABQ0HGB7_9ACTN</name>
<evidence type="ECO:0000313" key="2">
    <source>
        <dbReference type="EMBL" id="GAB44932.1"/>
    </source>
</evidence>
<dbReference type="EMBL" id="BAFD01000076">
    <property type="protein sequence ID" value="GAB44932.1"/>
    <property type="molecule type" value="Genomic_DNA"/>
</dbReference>
<evidence type="ECO:0000256" key="1">
    <source>
        <dbReference type="SAM" id="MobiDB-lite"/>
    </source>
</evidence>
<protein>
    <recommendedName>
        <fullName evidence="4">Transposase</fullName>
    </recommendedName>
</protein>
<keyword evidence="3" id="KW-1185">Reference proteome</keyword>
<proteinExistence type="predicted"/>